<name>A0A8D8CTD9_CULPI</name>
<dbReference type="EMBL" id="HBUE01132280">
    <property type="protein sequence ID" value="CAG6497005.1"/>
    <property type="molecule type" value="Transcribed_RNA"/>
</dbReference>
<accession>A0A8D8CTD9</accession>
<organism evidence="1">
    <name type="scientific">Culex pipiens</name>
    <name type="common">House mosquito</name>
    <dbReference type="NCBI Taxonomy" id="7175"/>
    <lineage>
        <taxon>Eukaryota</taxon>
        <taxon>Metazoa</taxon>
        <taxon>Ecdysozoa</taxon>
        <taxon>Arthropoda</taxon>
        <taxon>Hexapoda</taxon>
        <taxon>Insecta</taxon>
        <taxon>Pterygota</taxon>
        <taxon>Neoptera</taxon>
        <taxon>Endopterygota</taxon>
        <taxon>Diptera</taxon>
        <taxon>Nematocera</taxon>
        <taxon>Culicoidea</taxon>
        <taxon>Culicidae</taxon>
        <taxon>Culicinae</taxon>
        <taxon>Culicini</taxon>
        <taxon>Culex</taxon>
        <taxon>Culex</taxon>
    </lineage>
</organism>
<protein>
    <submittedName>
        <fullName evidence="1">(northern house mosquito) hypothetical protein</fullName>
    </submittedName>
</protein>
<evidence type="ECO:0000313" key="1">
    <source>
        <dbReference type="EMBL" id="CAG6497005.1"/>
    </source>
</evidence>
<sequence length="162" mass="18111">MVVKKRWRSRRKQDSRRVVLMQLPNGTLMKTGVFRAGLSAKSLPTELYDDEPGESKTDGDRSSVGTVSCACEGFLFQRFETDRSFVDFVVETPFQCGSLQKGLTRIGHGIERPEENSGGNQKVANEILELAVKIRAKRSNICFCANRSRPESLRAKAVLRTA</sequence>
<reference evidence="1" key="1">
    <citation type="submission" date="2021-05" db="EMBL/GenBank/DDBJ databases">
        <authorList>
            <person name="Alioto T."/>
            <person name="Alioto T."/>
            <person name="Gomez Garrido J."/>
        </authorList>
    </citation>
    <scope>NUCLEOTIDE SEQUENCE</scope>
</reference>
<proteinExistence type="predicted"/>
<dbReference type="AlphaFoldDB" id="A0A8D8CTD9"/>